<dbReference type="Proteomes" id="UP000321393">
    <property type="component" value="Unassembled WGS sequence"/>
</dbReference>
<dbReference type="InterPro" id="IPR000477">
    <property type="entry name" value="RT_dom"/>
</dbReference>
<dbReference type="GO" id="GO:0003964">
    <property type="term" value="F:RNA-directed DNA polymerase activity"/>
    <property type="evidence" value="ECO:0007669"/>
    <property type="project" value="UniProtKB-KW"/>
</dbReference>
<keyword evidence="3" id="KW-0695">RNA-directed DNA polymerase</keyword>
<sequence length="556" mass="63846">MPSFGLKYNEEIGIVKALNSDAQAIRGVAKGVLVKIGDWQKRLDFIVLPMDDFQIVLGLGFFDKVMTLLDFDRCTLSIIDGLLTTIPLKRGKPVNTLSVLQFKRGVSKNECYIATVRVVETKEAKPDKSLVPDSVQKVLDEYKDIMPVEQPKKLPPRRKVDHKIELESGGKPPAMAPYWMAPSKLEKLRRQLKGLLNAGYIQPSKAPYGAPMLFQKKKDGLLRLCIDYRALNKITIKKRYPIPLITDLFDQLRNARWFYKIDLQFWYYQVKIKQGDEAKTACVTKYGAYEFLVMPFGLTNAPATFCTLMNKLFQPFLNQFVVVYLDDIVTEKKLTPKQACWQDFLDEFDFKLEYKPGRANVVADALSRKAELSAITMSMSTSNFLERIKEGMNSTLSLVHDKCYWQKMQDDIEAYVKTCLICQQDKGKQQLPAGLLEPLSVAEKPWDSVTMDFIVALPKSHGFNSIMVVVDRFSKYATFILCPPNVKVDEAARLFFKNVHYLRHYVSAHQKDWATFLDIAQFFYNLQQRPNPSAYKLAKEWHEERDVSRACLEKAI</sequence>
<keyword evidence="3" id="KW-0548">Nucleotidyltransferase</keyword>
<evidence type="ECO:0000313" key="4">
    <source>
        <dbReference type="EMBL" id="TYK02593.1"/>
    </source>
</evidence>
<dbReference type="OrthoDB" id="1938670at2759"/>
<dbReference type="Proteomes" id="UP000321947">
    <property type="component" value="Unassembled WGS sequence"/>
</dbReference>
<dbReference type="Gene3D" id="3.30.70.270">
    <property type="match status" value="1"/>
</dbReference>
<dbReference type="Gene3D" id="2.40.70.10">
    <property type="entry name" value="Acid Proteases"/>
    <property type="match status" value="1"/>
</dbReference>
<dbReference type="InterPro" id="IPR043502">
    <property type="entry name" value="DNA/RNA_pol_sf"/>
</dbReference>
<dbReference type="PANTHER" id="PTHR24559:SF436">
    <property type="entry name" value="RNA-DIRECTED DNA POLYMERASE HOMOLOG"/>
    <property type="match status" value="1"/>
</dbReference>
<feature type="domain" description="Reverse transcriptase" evidence="1">
    <location>
        <begin position="216"/>
        <end position="329"/>
    </location>
</feature>
<reference evidence="5 6" key="1">
    <citation type="submission" date="2019-08" db="EMBL/GenBank/DDBJ databases">
        <title>Draft genome sequences of two oriental melons (Cucumis melo L. var makuwa).</title>
        <authorList>
            <person name="Kwon S.-Y."/>
        </authorList>
    </citation>
    <scope>NUCLEOTIDE SEQUENCE [LARGE SCALE GENOMIC DNA]</scope>
    <source>
        <strain evidence="6">cv. Chang Bougi</strain>
        <strain evidence="5">cv. SW 3</strain>
        <tissue evidence="3">Leaf</tissue>
    </source>
</reference>
<dbReference type="EMBL" id="SSTD01015517">
    <property type="protein sequence ID" value="TYK02593.1"/>
    <property type="molecule type" value="Genomic_DNA"/>
</dbReference>
<dbReference type="PANTHER" id="PTHR24559">
    <property type="entry name" value="TRANSPOSON TY3-I GAG-POL POLYPROTEIN"/>
    <property type="match status" value="1"/>
</dbReference>
<comment type="caution">
    <text evidence="3">The sequence shown here is derived from an EMBL/GenBank/DDBJ whole genome shotgun (WGS) entry which is preliminary data.</text>
</comment>
<evidence type="ECO:0000259" key="2">
    <source>
        <dbReference type="Pfam" id="PF17921"/>
    </source>
</evidence>
<evidence type="ECO:0000313" key="5">
    <source>
        <dbReference type="Proteomes" id="UP000321393"/>
    </source>
</evidence>
<gene>
    <name evidence="4" type="ORF">E5676_scaffold925G00490</name>
    <name evidence="3" type="ORF">E6C27_scaffold400G00090</name>
</gene>
<name>A0A5A7SWW5_CUCMM</name>
<dbReference type="InterPro" id="IPR012337">
    <property type="entry name" value="RNaseH-like_sf"/>
</dbReference>
<dbReference type="Pfam" id="PF17921">
    <property type="entry name" value="Integrase_H2C2"/>
    <property type="match status" value="1"/>
</dbReference>
<dbReference type="InterPro" id="IPR041588">
    <property type="entry name" value="Integrase_H2C2"/>
</dbReference>
<dbReference type="InterPro" id="IPR043128">
    <property type="entry name" value="Rev_trsase/Diguanyl_cyclase"/>
</dbReference>
<dbReference type="InterPro" id="IPR036397">
    <property type="entry name" value="RNaseH_sf"/>
</dbReference>
<dbReference type="InterPro" id="IPR021109">
    <property type="entry name" value="Peptidase_aspartic_dom_sf"/>
</dbReference>
<accession>A0A5A7SWW5</accession>
<dbReference type="SUPFAM" id="SSF53098">
    <property type="entry name" value="Ribonuclease H-like"/>
    <property type="match status" value="1"/>
</dbReference>
<dbReference type="Pfam" id="PF00078">
    <property type="entry name" value="RVT_1"/>
    <property type="match status" value="1"/>
</dbReference>
<organism evidence="3 5">
    <name type="scientific">Cucumis melo var. makuwa</name>
    <name type="common">Oriental melon</name>
    <dbReference type="NCBI Taxonomy" id="1194695"/>
    <lineage>
        <taxon>Eukaryota</taxon>
        <taxon>Viridiplantae</taxon>
        <taxon>Streptophyta</taxon>
        <taxon>Embryophyta</taxon>
        <taxon>Tracheophyta</taxon>
        <taxon>Spermatophyta</taxon>
        <taxon>Magnoliopsida</taxon>
        <taxon>eudicotyledons</taxon>
        <taxon>Gunneridae</taxon>
        <taxon>Pentapetalae</taxon>
        <taxon>rosids</taxon>
        <taxon>fabids</taxon>
        <taxon>Cucurbitales</taxon>
        <taxon>Cucurbitaceae</taxon>
        <taxon>Benincaseae</taxon>
        <taxon>Cucumis</taxon>
    </lineage>
</organism>
<protein>
    <submittedName>
        <fullName evidence="3">Reverse transcriptase</fullName>
    </submittedName>
</protein>
<evidence type="ECO:0000259" key="1">
    <source>
        <dbReference type="Pfam" id="PF00078"/>
    </source>
</evidence>
<feature type="domain" description="Integrase zinc-binding" evidence="2">
    <location>
        <begin position="391"/>
        <end position="426"/>
    </location>
</feature>
<dbReference type="SUPFAM" id="SSF56672">
    <property type="entry name" value="DNA/RNA polymerases"/>
    <property type="match status" value="1"/>
</dbReference>
<proteinExistence type="predicted"/>
<evidence type="ECO:0000313" key="6">
    <source>
        <dbReference type="Proteomes" id="UP000321947"/>
    </source>
</evidence>
<dbReference type="AlphaFoldDB" id="A0A5A7SWW5"/>
<keyword evidence="3" id="KW-0808">Transferase</keyword>
<dbReference type="EMBL" id="SSTE01020493">
    <property type="protein sequence ID" value="KAA0033951.1"/>
    <property type="molecule type" value="Genomic_DNA"/>
</dbReference>
<dbReference type="GO" id="GO:0003676">
    <property type="term" value="F:nucleic acid binding"/>
    <property type="evidence" value="ECO:0007669"/>
    <property type="project" value="InterPro"/>
</dbReference>
<dbReference type="Gene3D" id="3.30.420.10">
    <property type="entry name" value="Ribonuclease H-like superfamily/Ribonuclease H"/>
    <property type="match status" value="1"/>
</dbReference>
<dbReference type="Gene3D" id="3.10.10.10">
    <property type="entry name" value="HIV Type 1 Reverse Transcriptase, subunit A, domain 1"/>
    <property type="match status" value="1"/>
</dbReference>
<dbReference type="InterPro" id="IPR053134">
    <property type="entry name" value="RNA-dir_DNA_polymerase"/>
</dbReference>
<dbReference type="Gene3D" id="1.10.340.70">
    <property type="match status" value="1"/>
</dbReference>
<dbReference type="CDD" id="cd01647">
    <property type="entry name" value="RT_LTR"/>
    <property type="match status" value="1"/>
</dbReference>
<evidence type="ECO:0000313" key="3">
    <source>
        <dbReference type="EMBL" id="KAA0033951.1"/>
    </source>
</evidence>